<reference evidence="2" key="2">
    <citation type="submission" date="2020-09" db="EMBL/GenBank/DDBJ databases">
        <authorList>
            <person name="Sun Q."/>
            <person name="Zhou Y."/>
        </authorList>
    </citation>
    <scope>NUCLEOTIDE SEQUENCE</scope>
    <source>
        <strain evidence="2">CGMCC 1.15725</strain>
    </source>
</reference>
<dbReference type="RefSeq" id="WP_189044478.1">
    <property type="nucleotide sequence ID" value="NZ_BMJQ01000003.1"/>
</dbReference>
<gene>
    <name evidence="2" type="ORF">GCM10011611_16400</name>
</gene>
<accession>A0A8J2YRY4</accession>
<protein>
    <submittedName>
        <fullName evidence="2">Uncharacterized protein</fullName>
    </submittedName>
</protein>
<evidence type="ECO:0000313" key="2">
    <source>
        <dbReference type="EMBL" id="GGF11455.1"/>
    </source>
</evidence>
<sequence length="103" mass="10459">MASVKTKAAAAIAPPVAAAPAAPTANGMVDRIPGLTDEALATLRQNALRLEANGTAQQRAAAASMLPAINAEFDARTAAKLDERRTAAAASRKQIRAKTAVPA</sequence>
<evidence type="ECO:0000313" key="3">
    <source>
        <dbReference type="Proteomes" id="UP000646365"/>
    </source>
</evidence>
<dbReference type="EMBL" id="BMJQ01000003">
    <property type="protein sequence ID" value="GGF11455.1"/>
    <property type="molecule type" value="Genomic_DNA"/>
</dbReference>
<name>A0A8J2YRY4_9PROT</name>
<dbReference type="Proteomes" id="UP000646365">
    <property type="component" value="Unassembled WGS sequence"/>
</dbReference>
<evidence type="ECO:0000256" key="1">
    <source>
        <dbReference type="SAM" id="SignalP"/>
    </source>
</evidence>
<dbReference type="AlphaFoldDB" id="A0A8J2YRY4"/>
<keyword evidence="3" id="KW-1185">Reference proteome</keyword>
<feature type="chain" id="PRO_5035234590" evidence="1">
    <location>
        <begin position="19"/>
        <end position="103"/>
    </location>
</feature>
<proteinExistence type="predicted"/>
<feature type="signal peptide" evidence="1">
    <location>
        <begin position="1"/>
        <end position="18"/>
    </location>
</feature>
<keyword evidence="1" id="KW-0732">Signal</keyword>
<comment type="caution">
    <text evidence="2">The sequence shown here is derived from an EMBL/GenBank/DDBJ whole genome shotgun (WGS) entry which is preliminary data.</text>
</comment>
<reference evidence="2" key="1">
    <citation type="journal article" date="2014" name="Int. J. Syst. Evol. Microbiol.">
        <title>Complete genome sequence of Corynebacterium casei LMG S-19264T (=DSM 44701T), isolated from a smear-ripened cheese.</title>
        <authorList>
            <consortium name="US DOE Joint Genome Institute (JGI-PGF)"/>
            <person name="Walter F."/>
            <person name="Albersmeier A."/>
            <person name="Kalinowski J."/>
            <person name="Ruckert C."/>
        </authorList>
    </citation>
    <scope>NUCLEOTIDE SEQUENCE</scope>
    <source>
        <strain evidence="2">CGMCC 1.15725</strain>
    </source>
</reference>
<organism evidence="2 3">
    <name type="scientific">Aliidongia dinghuensis</name>
    <dbReference type="NCBI Taxonomy" id="1867774"/>
    <lineage>
        <taxon>Bacteria</taxon>
        <taxon>Pseudomonadati</taxon>
        <taxon>Pseudomonadota</taxon>
        <taxon>Alphaproteobacteria</taxon>
        <taxon>Rhodospirillales</taxon>
        <taxon>Dongiaceae</taxon>
        <taxon>Aliidongia</taxon>
    </lineage>
</organism>